<feature type="signal peptide" evidence="2">
    <location>
        <begin position="1"/>
        <end position="19"/>
    </location>
</feature>
<sequence length="89" mass="9087">MKWIAAAVGLVIMSSASFAQGSGAPSQSGGQEPEVPGNPPAAPGQPPSDPDSTQVPSSQKQDQIQKPEIDACSPGQEAKTCVEKQRGTK</sequence>
<evidence type="ECO:0000313" key="3">
    <source>
        <dbReference type="EMBL" id="KAB2654812.1"/>
    </source>
</evidence>
<feature type="compositionally biased region" description="Basic and acidic residues" evidence="1">
    <location>
        <begin position="80"/>
        <end position="89"/>
    </location>
</feature>
<protein>
    <submittedName>
        <fullName evidence="3">Uncharacterized protein</fullName>
    </submittedName>
</protein>
<evidence type="ECO:0000256" key="2">
    <source>
        <dbReference type="SAM" id="SignalP"/>
    </source>
</evidence>
<dbReference type="Proteomes" id="UP000460650">
    <property type="component" value="Unassembled WGS sequence"/>
</dbReference>
<accession>A0A7V8B0H6</accession>
<dbReference type="EMBL" id="WBVY01000010">
    <property type="protein sequence ID" value="KAB2654812.1"/>
    <property type="molecule type" value="Genomic_DNA"/>
</dbReference>
<evidence type="ECO:0000256" key="1">
    <source>
        <dbReference type="SAM" id="MobiDB-lite"/>
    </source>
</evidence>
<evidence type="ECO:0000313" key="4">
    <source>
        <dbReference type="Proteomes" id="UP000460650"/>
    </source>
</evidence>
<feature type="region of interest" description="Disordered" evidence="1">
    <location>
        <begin position="19"/>
        <end position="89"/>
    </location>
</feature>
<name>A0A7V8B0H6_9HYPH</name>
<feature type="compositionally biased region" description="Polar residues" evidence="1">
    <location>
        <begin position="53"/>
        <end position="62"/>
    </location>
</feature>
<proteinExistence type="predicted"/>
<gene>
    <name evidence="3" type="ORF">F9K94_23245</name>
</gene>
<dbReference type="AlphaFoldDB" id="A0A7V8B0H6"/>
<organism evidence="3 4">
    <name type="scientific">Brucella tritici</name>
    <dbReference type="NCBI Taxonomy" id="94626"/>
    <lineage>
        <taxon>Bacteria</taxon>
        <taxon>Pseudomonadati</taxon>
        <taxon>Pseudomonadota</taxon>
        <taxon>Alphaproteobacteria</taxon>
        <taxon>Hyphomicrobiales</taxon>
        <taxon>Brucellaceae</taxon>
        <taxon>Brucella/Ochrobactrum group</taxon>
        <taxon>Brucella</taxon>
    </lineage>
</organism>
<feature type="compositionally biased region" description="Low complexity" evidence="1">
    <location>
        <begin position="19"/>
        <end position="31"/>
    </location>
</feature>
<reference evidence="3 4" key="1">
    <citation type="submission" date="2019-09" db="EMBL/GenBank/DDBJ databases">
        <title>Taxonomic organization of the family Brucellaceae based on a phylogenomic approach.</title>
        <authorList>
            <person name="Leclercq S."/>
            <person name="Cloeckaert A."/>
            <person name="Zygmunt M.S."/>
        </authorList>
    </citation>
    <scope>NUCLEOTIDE SEQUENCE [LARGE SCALE GENOMIC DNA]</scope>
    <source>
        <strain evidence="3 4">TA93</strain>
    </source>
</reference>
<comment type="caution">
    <text evidence="3">The sequence shown here is derived from an EMBL/GenBank/DDBJ whole genome shotgun (WGS) entry which is preliminary data.</text>
</comment>
<feature type="chain" id="PRO_5031266728" evidence="2">
    <location>
        <begin position="20"/>
        <end position="89"/>
    </location>
</feature>
<keyword evidence="2" id="KW-0732">Signal</keyword>
<feature type="compositionally biased region" description="Pro residues" evidence="1">
    <location>
        <begin position="36"/>
        <end position="49"/>
    </location>
</feature>